<dbReference type="HOGENOM" id="CLU_000445_14_2_11"/>
<dbReference type="Gene3D" id="2.40.50.1020">
    <property type="entry name" value="LytTr DNA-binding domain"/>
    <property type="match status" value="1"/>
</dbReference>
<protein>
    <recommendedName>
        <fullName evidence="6">Response regulatory domain-containing protein</fullName>
    </recommendedName>
</protein>
<dbReference type="Proteomes" id="UP000005777">
    <property type="component" value="Unassembled WGS sequence"/>
</dbReference>
<dbReference type="InterPro" id="IPR011006">
    <property type="entry name" value="CheY-like_superfamily"/>
</dbReference>
<feature type="modified residue" description="4-aspartylphosphate" evidence="1">
    <location>
        <position position="60"/>
    </location>
</feature>
<keyword evidence="5" id="KW-1185">Reference proteome</keyword>
<dbReference type="eggNOG" id="COG3279">
    <property type="taxonomic scope" value="Bacteria"/>
</dbReference>
<evidence type="ECO:0000313" key="5">
    <source>
        <dbReference type="Proteomes" id="UP000005777"/>
    </source>
</evidence>
<gene>
    <name evidence="4" type="ORF">HMPREF9020_00485</name>
</gene>
<dbReference type="GO" id="GO:0000156">
    <property type="term" value="F:phosphorelay response regulator activity"/>
    <property type="evidence" value="ECO:0007669"/>
    <property type="project" value="InterPro"/>
</dbReference>
<dbReference type="Pfam" id="PF00072">
    <property type="entry name" value="Response_reg"/>
    <property type="match status" value="1"/>
</dbReference>
<evidence type="ECO:0000256" key="1">
    <source>
        <dbReference type="PROSITE-ProRule" id="PRU00169"/>
    </source>
</evidence>
<evidence type="ECO:0008006" key="6">
    <source>
        <dbReference type="Google" id="ProtNLM"/>
    </source>
</evidence>
<dbReference type="RefSeq" id="WP_006292840.1">
    <property type="nucleotide sequence ID" value="NZ_GG770225.1"/>
</dbReference>
<keyword evidence="1" id="KW-0597">Phosphoprotein</keyword>
<dbReference type="GO" id="GO:0003677">
    <property type="term" value="F:DNA binding"/>
    <property type="evidence" value="ECO:0007669"/>
    <property type="project" value="InterPro"/>
</dbReference>
<dbReference type="SUPFAM" id="SSF52172">
    <property type="entry name" value="CheY-like"/>
    <property type="match status" value="1"/>
</dbReference>
<dbReference type="AlphaFoldDB" id="W5IIK6"/>
<feature type="domain" description="HTH LytTR-type" evidence="3">
    <location>
        <begin position="133"/>
        <end position="230"/>
    </location>
</feature>
<comment type="caution">
    <text evidence="4">The sequence shown here is derived from an EMBL/GenBank/DDBJ whole genome shotgun (WGS) entry which is preliminary data.</text>
</comment>
<dbReference type="InterPro" id="IPR046947">
    <property type="entry name" value="LytR-like"/>
</dbReference>
<dbReference type="InterPro" id="IPR007492">
    <property type="entry name" value="LytTR_DNA-bd_dom"/>
</dbReference>
<dbReference type="Pfam" id="PF04397">
    <property type="entry name" value="LytTR"/>
    <property type="match status" value="1"/>
</dbReference>
<dbReference type="PROSITE" id="PS50110">
    <property type="entry name" value="RESPONSE_REGULATORY"/>
    <property type="match status" value="1"/>
</dbReference>
<dbReference type="PANTHER" id="PTHR37299:SF1">
    <property type="entry name" value="STAGE 0 SPORULATION PROTEIN A HOMOLOG"/>
    <property type="match status" value="1"/>
</dbReference>
<sequence>MLYKIAICDDSADTRLYVESLVRRWGRQTDHDIQIMSFPSAESFLFHYEDDHSMDIILLDIEMAGMDGLSLARELRKSNDLVQIVFVTGYSEYIEEGYDVSALHYLVKPLKKEKLFSVLDRAVGKLHKNEQVLTLEAGSEVQRIPVYQIVSVGVRRNYVTIHAAHDYTVKMTLSQVARNLDDRFYRVGRSDIVNLTKILRVTTTDIYLDDGTTIPLPRGAYEGVNRAIIGLGK</sequence>
<evidence type="ECO:0000313" key="4">
    <source>
        <dbReference type="EMBL" id="EFG26856.1"/>
    </source>
</evidence>
<accession>W5IIK6</accession>
<dbReference type="PROSITE" id="PS50930">
    <property type="entry name" value="HTH_LYTTR"/>
    <property type="match status" value="1"/>
</dbReference>
<feature type="domain" description="Response regulatory" evidence="2">
    <location>
        <begin position="4"/>
        <end position="123"/>
    </location>
</feature>
<dbReference type="SMART" id="SM00850">
    <property type="entry name" value="LytTR"/>
    <property type="match status" value="1"/>
</dbReference>
<dbReference type="PANTHER" id="PTHR37299">
    <property type="entry name" value="TRANSCRIPTIONAL REGULATOR-RELATED"/>
    <property type="match status" value="1"/>
</dbReference>
<evidence type="ECO:0000259" key="3">
    <source>
        <dbReference type="PROSITE" id="PS50930"/>
    </source>
</evidence>
<dbReference type="InterPro" id="IPR001789">
    <property type="entry name" value="Sig_transdc_resp-reg_receiver"/>
</dbReference>
<proteinExistence type="predicted"/>
<dbReference type="SMART" id="SM00448">
    <property type="entry name" value="REC"/>
    <property type="match status" value="1"/>
</dbReference>
<evidence type="ECO:0000259" key="2">
    <source>
        <dbReference type="PROSITE" id="PS50110"/>
    </source>
</evidence>
<organism evidence="4 5">
    <name type="scientific">Scardovia inopinata F0304</name>
    <dbReference type="NCBI Taxonomy" id="641146"/>
    <lineage>
        <taxon>Bacteria</taxon>
        <taxon>Bacillati</taxon>
        <taxon>Actinomycetota</taxon>
        <taxon>Actinomycetes</taxon>
        <taxon>Bifidobacteriales</taxon>
        <taxon>Bifidobacteriaceae</taxon>
        <taxon>Scardovia</taxon>
    </lineage>
</organism>
<dbReference type="EMBL" id="ADCX01000003">
    <property type="protein sequence ID" value="EFG26856.1"/>
    <property type="molecule type" value="Genomic_DNA"/>
</dbReference>
<reference evidence="4 5" key="1">
    <citation type="submission" date="2012-01" db="EMBL/GenBank/DDBJ databases">
        <title>The Genome Sequence of Scardovia inopinata F0304.</title>
        <authorList>
            <consortium name="The Broad Institute Genome Sequencing Platform"/>
            <person name="Earl A."/>
            <person name="Ward D."/>
            <person name="Feldgarden M."/>
            <person name="Gevers D."/>
            <person name="Izard J."/>
            <person name="Baranova O.V."/>
            <person name="Blanton J.M."/>
            <person name="Tanner A.C."/>
            <person name="Dewhirst F.E."/>
            <person name="Young S.K."/>
            <person name="Zeng Q."/>
            <person name="Gargeya S."/>
            <person name="Fitzgerald M."/>
            <person name="Haas B."/>
            <person name="Abouelleil A."/>
            <person name="Alvarado L."/>
            <person name="Arachchi H.M."/>
            <person name="Berlin A."/>
            <person name="Chapman S.B."/>
            <person name="Gearin G."/>
            <person name="Goldberg J."/>
            <person name="Griggs A."/>
            <person name="Gujja S."/>
            <person name="Hansen M."/>
            <person name="Heiman D."/>
            <person name="Howarth C."/>
            <person name="Larimer J."/>
            <person name="Lui A."/>
            <person name="MacDonald P.J."/>
            <person name="McCowen C."/>
            <person name="Montmayeur A."/>
            <person name="Murphy C."/>
            <person name="Neiman D."/>
            <person name="Pearson M."/>
            <person name="Priest M."/>
            <person name="Roberts A."/>
            <person name="Saif S."/>
            <person name="Shea T."/>
            <person name="Sisk P."/>
            <person name="Stolte C."/>
            <person name="Sykes S."/>
            <person name="Wortman J."/>
            <person name="Nusbaum C."/>
            <person name="Birren B."/>
        </authorList>
    </citation>
    <scope>NUCLEOTIDE SEQUENCE [LARGE SCALE GENOMIC DNA]</scope>
    <source>
        <strain evidence="4 5">F0304</strain>
    </source>
</reference>
<dbReference type="Gene3D" id="3.40.50.2300">
    <property type="match status" value="1"/>
</dbReference>
<name>W5IIK6_SCAIO</name>